<dbReference type="SUPFAM" id="SSF49764">
    <property type="entry name" value="HSP20-like chaperones"/>
    <property type="match status" value="1"/>
</dbReference>
<dbReference type="CDD" id="cd06526">
    <property type="entry name" value="metazoan_ACD"/>
    <property type="match status" value="1"/>
</dbReference>
<gene>
    <name evidence="4" type="primary">106074014</name>
</gene>
<evidence type="ECO:0000313" key="5">
    <source>
        <dbReference type="Proteomes" id="UP000076420"/>
    </source>
</evidence>
<evidence type="ECO:0000256" key="1">
    <source>
        <dbReference type="PROSITE-ProRule" id="PRU00285"/>
    </source>
</evidence>
<dbReference type="InterPro" id="IPR008978">
    <property type="entry name" value="HSP20-like_chaperone"/>
</dbReference>
<proteinExistence type="inferred from homology"/>
<feature type="domain" description="SHSP" evidence="3">
    <location>
        <begin position="36"/>
        <end position="145"/>
    </location>
</feature>
<dbReference type="GO" id="GO:0009408">
    <property type="term" value="P:response to heat"/>
    <property type="evidence" value="ECO:0007669"/>
    <property type="project" value="TreeGrafter"/>
</dbReference>
<dbReference type="AlphaFoldDB" id="A0A2C9LJ04"/>
<dbReference type="KEGG" id="bgt:106074014"/>
<sequence length="148" mass="16944">MFAVTPRMTDDFGLLRLVDELVNPWDLRTPMMYRDGTLANLSGRLGDSEIQNTDKEFRIRLDLRHYSPEEVKITSDNKKITIKAKHEGKQDNHGYVSREMIRTYALPDDVDPKSVTSVMNTQGTLNIKVAKKPLEAPKEIAIPVEFKK</sequence>
<dbReference type="GO" id="GO:0051082">
    <property type="term" value="F:unfolded protein binding"/>
    <property type="evidence" value="ECO:0007669"/>
    <property type="project" value="TreeGrafter"/>
</dbReference>
<dbReference type="Proteomes" id="UP000076420">
    <property type="component" value="Unassembled WGS sequence"/>
</dbReference>
<accession>A0A2C9LJ04</accession>
<name>A0A2C9LJ04_BIOGL</name>
<dbReference type="RefSeq" id="XP_013090183.2">
    <property type="nucleotide sequence ID" value="XM_013234729.2"/>
</dbReference>
<dbReference type="VEuPathDB" id="VectorBase:BGLB031725"/>
<dbReference type="OrthoDB" id="1431247at2759"/>
<dbReference type="GO" id="GO:0005737">
    <property type="term" value="C:cytoplasm"/>
    <property type="evidence" value="ECO:0007669"/>
    <property type="project" value="TreeGrafter"/>
</dbReference>
<dbReference type="InterPro" id="IPR001436">
    <property type="entry name" value="Alpha-crystallin/sHSP_animal"/>
</dbReference>
<dbReference type="VEuPathDB" id="VectorBase:BGLAX_032847"/>
<organism evidence="4 5">
    <name type="scientific">Biomphalaria glabrata</name>
    <name type="common">Bloodfluke planorb</name>
    <name type="synonym">Freshwater snail</name>
    <dbReference type="NCBI Taxonomy" id="6526"/>
    <lineage>
        <taxon>Eukaryota</taxon>
        <taxon>Metazoa</taxon>
        <taxon>Spiralia</taxon>
        <taxon>Lophotrochozoa</taxon>
        <taxon>Mollusca</taxon>
        <taxon>Gastropoda</taxon>
        <taxon>Heterobranchia</taxon>
        <taxon>Euthyneura</taxon>
        <taxon>Panpulmonata</taxon>
        <taxon>Hygrophila</taxon>
        <taxon>Lymnaeoidea</taxon>
        <taxon>Planorbidae</taxon>
        <taxon>Biomphalaria</taxon>
    </lineage>
</organism>
<evidence type="ECO:0000256" key="2">
    <source>
        <dbReference type="RuleBase" id="RU003616"/>
    </source>
</evidence>
<evidence type="ECO:0000313" key="4">
    <source>
        <dbReference type="EnsemblMetazoa" id="BGLB031725-PA"/>
    </source>
</evidence>
<evidence type="ECO:0000259" key="3">
    <source>
        <dbReference type="PROSITE" id="PS01031"/>
    </source>
</evidence>
<dbReference type="Gene3D" id="2.60.40.790">
    <property type="match status" value="1"/>
</dbReference>
<comment type="similarity">
    <text evidence="1 2">Belongs to the small heat shock protein (HSP20) family.</text>
</comment>
<dbReference type="GO" id="GO:0042026">
    <property type="term" value="P:protein refolding"/>
    <property type="evidence" value="ECO:0007669"/>
    <property type="project" value="TreeGrafter"/>
</dbReference>
<dbReference type="PANTHER" id="PTHR45640">
    <property type="entry name" value="HEAT SHOCK PROTEIN HSP-12.2-RELATED"/>
    <property type="match status" value="1"/>
</dbReference>
<dbReference type="EnsemblMetazoa" id="BGLB031725-RA">
    <property type="protein sequence ID" value="BGLB031725-PA"/>
    <property type="gene ID" value="BGLB031725"/>
</dbReference>
<dbReference type="GO" id="GO:0005634">
    <property type="term" value="C:nucleus"/>
    <property type="evidence" value="ECO:0007669"/>
    <property type="project" value="TreeGrafter"/>
</dbReference>
<reference evidence="4" key="1">
    <citation type="submission" date="2020-05" db="UniProtKB">
        <authorList>
            <consortium name="EnsemblMetazoa"/>
        </authorList>
    </citation>
    <scope>IDENTIFICATION</scope>
    <source>
        <strain evidence="4">BB02</strain>
    </source>
</reference>
<protein>
    <recommendedName>
        <fullName evidence="3">SHSP domain-containing protein</fullName>
    </recommendedName>
</protein>
<dbReference type="PRINTS" id="PR00299">
    <property type="entry name" value="ACRYSTALLIN"/>
</dbReference>
<dbReference type="InterPro" id="IPR002068">
    <property type="entry name" value="A-crystallin/Hsp20_dom"/>
</dbReference>
<dbReference type="PROSITE" id="PS01031">
    <property type="entry name" value="SHSP"/>
    <property type="match status" value="1"/>
</dbReference>
<dbReference type="Pfam" id="PF00011">
    <property type="entry name" value="HSP20"/>
    <property type="match status" value="1"/>
</dbReference>
<dbReference type="PANTHER" id="PTHR45640:SF26">
    <property type="entry name" value="RE23625P"/>
    <property type="match status" value="1"/>
</dbReference>
<dbReference type="STRING" id="6526.A0A2C9LJ04"/>